<evidence type="ECO:0000313" key="4">
    <source>
        <dbReference type="Proteomes" id="UP000184032"/>
    </source>
</evidence>
<dbReference type="EMBL" id="FQXI01000023">
    <property type="protein sequence ID" value="SHH67927.1"/>
    <property type="molecule type" value="Genomic_DNA"/>
</dbReference>
<dbReference type="Pfam" id="PF13726">
    <property type="entry name" value="Na_H_antiport_2"/>
    <property type="match status" value="1"/>
</dbReference>
<name>A0A1M5UY04_9FIRM</name>
<keyword evidence="1" id="KW-0812">Transmembrane</keyword>
<reference evidence="3 4" key="1">
    <citation type="submission" date="2016-11" db="EMBL/GenBank/DDBJ databases">
        <authorList>
            <person name="Jaros S."/>
            <person name="Januszkiewicz K."/>
            <person name="Wedrychowicz H."/>
        </authorList>
    </citation>
    <scope>NUCLEOTIDE SEQUENCE [LARGE SCALE GENOMIC DNA]</scope>
    <source>
        <strain evidence="3 4">DSM 21120</strain>
    </source>
</reference>
<dbReference type="Proteomes" id="UP000184032">
    <property type="component" value="Unassembled WGS sequence"/>
</dbReference>
<keyword evidence="1" id="KW-0472">Membrane</keyword>
<dbReference type="InterPro" id="IPR032813">
    <property type="entry name" value="Na_H_antiport_N"/>
</dbReference>
<organism evidence="3 4">
    <name type="scientific">Anaerosphaera aminiphila DSM 21120</name>
    <dbReference type="NCBI Taxonomy" id="1120995"/>
    <lineage>
        <taxon>Bacteria</taxon>
        <taxon>Bacillati</taxon>
        <taxon>Bacillota</taxon>
        <taxon>Tissierellia</taxon>
        <taxon>Tissierellales</taxon>
        <taxon>Peptoniphilaceae</taxon>
        <taxon>Anaerosphaera</taxon>
    </lineage>
</organism>
<dbReference type="AlphaFoldDB" id="A0A1M5UY04"/>
<proteinExistence type="predicted"/>
<feature type="domain" description="Putative Na+/H+ antiporter N-terminal" evidence="2">
    <location>
        <begin position="5"/>
        <end position="51"/>
    </location>
</feature>
<evidence type="ECO:0000259" key="2">
    <source>
        <dbReference type="Pfam" id="PF13726"/>
    </source>
</evidence>
<keyword evidence="4" id="KW-1185">Reference proteome</keyword>
<gene>
    <name evidence="3" type="ORF">SAMN02745245_01918</name>
</gene>
<dbReference type="STRING" id="1120995.SAMN02745245_01918"/>
<keyword evidence="1" id="KW-1133">Transmembrane helix</keyword>
<feature type="transmembrane region" description="Helical" evidence="1">
    <location>
        <begin position="7"/>
        <end position="38"/>
    </location>
</feature>
<evidence type="ECO:0000313" key="3">
    <source>
        <dbReference type="EMBL" id="SHH67927.1"/>
    </source>
</evidence>
<evidence type="ECO:0000256" key="1">
    <source>
        <dbReference type="SAM" id="Phobius"/>
    </source>
</evidence>
<sequence>MILLNPVVISVLVLAILCLLKLPVFIALIVAALTAGLASGNYLSGTMLTFLMEWVEMQIQPLVTFY</sequence>
<accession>A0A1M5UY04</accession>
<protein>
    <submittedName>
        <fullName evidence="3">Na+-H+ antiporter family protein</fullName>
    </submittedName>
</protein>